<dbReference type="RefSeq" id="WP_102560639.1">
    <property type="nucleotide sequence ID" value="NZ_CAWNUI010000030.1"/>
</dbReference>
<evidence type="ECO:0000313" key="2">
    <source>
        <dbReference type="Proteomes" id="UP001177935"/>
    </source>
</evidence>
<dbReference type="Proteomes" id="UP001177935">
    <property type="component" value="Unassembled WGS sequence"/>
</dbReference>
<proteinExistence type="predicted"/>
<organism evidence="1 2">
    <name type="scientific">Vibrio splendidus</name>
    <dbReference type="NCBI Taxonomy" id="29497"/>
    <lineage>
        <taxon>Bacteria</taxon>
        <taxon>Pseudomonadati</taxon>
        <taxon>Pseudomonadota</taxon>
        <taxon>Gammaproteobacteria</taxon>
        <taxon>Vibrionales</taxon>
        <taxon>Vibrionaceae</taxon>
        <taxon>Vibrio</taxon>
    </lineage>
</organism>
<protein>
    <recommendedName>
        <fullName evidence="3">DUF4123 domain-containing protein</fullName>
    </recommendedName>
</protein>
<dbReference type="EMBL" id="JAUYVL010000009">
    <property type="protein sequence ID" value="MDP2502155.1"/>
    <property type="molecule type" value="Genomic_DNA"/>
</dbReference>
<name>A0AB35N1B3_VIBSP</name>
<reference evidence="1" key="1">
    <citation type="submission" date="2023-07" db="EMBL/GenBank/DDBJ databases">
        <title>Genome content predicts the carbon catabolic preferences of heterotrophic bacteria.</title>
        <authorList>
            <person name="Gralka M."/>
        </authorList>
    </citation>
    <scope>NUCLEOTIDE SEQUENCE</scope>
    <source>
        <strain evidence="1">6E02</strain>
    </source>
</reference>
<gene>
    <name evidence="1" type="ORF">Q8W42_15670</name>
</gene>
<dbReference type="AlphaFoldDB" id="A0AB35N1B3"/>
<sequence length="274" mass="31807">MYLKKNLDIVKKIQQADFQGKTKFENKELYIEQNAFDVHLDTPIFRIMEIEHLISDLNSGVLTHLKACKETWGDEYENPLLQVCFKEDETGENLTLSGIVDDFYGLCWTEDKNESQEAWLYFSYGKPAVRIKSTPRKLLSKLMNNDDPFFMLHHYVGKVKYHSKDEIFNYFTKTHYSHHLDSLGQGAALSLMSLRNQFSSEREVRLLYSYQPSSSEWVNSNISQNGYLCAVPFKWHEAVDEVTFSPTTTECEKSKLKAILQEHSVNCSVQNSNL</sequence>
<accession>A0AB35N1B3</accession>
<evidence type="ECO:0000313" key="1">
    <source>
        <dbReference type="EMBL" id="MDP2502155.1"/>
    </source>
</evidence>
<comment type="caution">
    <text evidence="1">The sequence shown here is derived from an EMBL/GenBank/DDBJ whole genome shotgun (WGS) entry which is preliminary data.</text>
</comment>
<evidence type="ECO:0008006" key="3">
    <source>
        <dbReference type="Google" id="ProtNLM"/>
    </source>
</evidence>